<dbReference type="GO" id="GO:0042273">
    <property type="term" value="P:ribosomal large subunit biogenesis"/>
    <property type="evidence" value="ECO:0007669"/>
    <property type="project" value="UniProtKB-UniRule"/>
</dbReference>
<dbReference type="Pfam" id="PF08158">
    <property type="entry name" value="SDA1_HEAT"/>
    <property type="match status" value="1"/>
</dbReference>
<dbReference type="SUPFAM" id="SSF48371">
    <property type="entry name" value="ARM repeat"/>
    <property type="match status" value="1"/>
</dbReference>
<dbReference type="InterPro" id="IPR048292">
    <property type="entry name" value="SDA1_C"/>
</dbReference>
<dbReference type="GO" id="GO:0015031">
    <property type="term" value="P:protein transport"/>
    <property type="evidence" value="ECO:0007669"/>
    <property type="project" value="UniProtKB-KW"/>
</dbReference>
<feature type="compositionally biased region" description="Basic and acidic residues" evidence="7">
    <location>
        <begin position="657"/>
        <end position="675"/>
    </location>
</feature>
<evidence type="ECO:0000256" key="5">
    <source>
        <dbReference type="ARBA" id="ARBA00023242"/>
    </source>
</evidence>
<dbReference type="PANTHER" id="PTHR12730">
    <property type="entry name" value="HSDA/SDA1-RELATED"/>
    <property type="match status" value="1"/>
</dbReference>
<evidence type="ECO:0000313" key="11">
    <source>
        <dbReference type="EMBL" id="KFM80083.1"/>
    </source>
</evidence>
<dbReference type="STRING" id="407821.A0A087URU4"/>
<feature type="compositionally biased region" description="Acidic residues" evidence="7">
    <location>
        <begin position="519"/>
        <end position="538"/>
    </location>
</feature>
<dbReference type="GO" id="GO:0005730">
    <property type="term" value="C:nucleolus"/>
    <property type="evidence" value="ECO:0007669"/>
    <property type="project" value="UniProtKB-SubCell"/>
</dbReference>
<dbReference type="InterPro" id="IPR016024">
    <property type="entry name" value="ARM-type_fold"/>
</dbReference>
<comment type="subcellular location">
    <subcellularLocation>
        <location evidence="6">Nucleus</location>
        <location evidence="6">Nucleolus</location>
    </subcellularLocation>
</comment>
<organism evidence="11 12">
    <name type="scientific">Stegodyphus mimosarum</name>
    <name type="common">African social velvet spider</name>
    <dbReference type="NCBI Taxonomy" id="407821"/>
    <lineage>
        <taxon>Eukaryota</taxon>
        <taxon>Metazoa</taxon>
        <taxon>Ecdysozoa</taxon>
        <taxon>Arthropoda</taxon>
        <taxon>Chelicerata</taxon>
        <taxon>Arachnida</taxon>
        <taxon>Araneae</taxon>
        <taxon>Araneomorphae</taxon>
        <taxon>Entelegynae</taxon>
        <taxon>Eresoidea</taxon>
        <taxon>Eresidae</taxon>
        <taxon>Stegodyphus</taxon>
    </lineage>
</organism>
<accession>A0A087URU4</accession>
<dbReference type="OMA" id="AMYKTYK"/>
<evidence type="ECO:0000256" key="7">
    <source>
        <dbReference type="SAM" id="MobiDB-lite"/>
    </source>
</evidence>
<keyword evidence="5 6" id="KW-0539">Nucleus</keyword>
<dbReference type="Pfam" id="PF05285">
    <property type="entry name" value="SDA1_dom"/>
    <property type="match status" value="1"/>
</dbReference>
<protein>
    <recommendedName>
        <fullName evidence="6">Protein SDA1</fullName>
    </recommendedName>
</protein>
<dbReference type="InterPro" id="IPR012977">
    <property type="entry name" value="SDA1_N"/>
</dbReference>
<evidence type="ECO:0000256" key="3">
    <source>
        <dbReference type="ARBA" id="ARBA00022517"/>
    </source>
</evidence>
<dbReference type="InterPro" id="IPR007949">
    <property type="entry name" value="SDA1_MD"/>
</dbReference>
<evidence type="ECO:0000256" key="2">
    <source>
        <dbReference type="ARBA" id="ARBA00022448"/>
    </source>
</evidence>
<dbReference type="GO" id="GO:0000055">
    <property type="term" value="P:ribosomal large subunit export from nucleus"/>
    <property type="evidence" value="ECO:0007669"/>
    <property type="project" value="UniProtKB-UniRule"/>
</dbReference>
<keyword evidence="3 6" id="KW-0690">Ribosome biogenesis</keyword>
<feature type="domain" description="SDA1 middle" evidence="8">
    <location>
        <begin position="510"/>
        <end position="669"/>
    </location>
</feature>
<feature type="region of interest" description="Disordered" evidence="7">
    <location>
        <begin position="653"/>
        <end position="700"/>
    </location>
</feature>
<keyword evidence="4 6" id="KW-0653">Protein transport</keyword>
<keyword evidence="2 6" id="KW-0813">Transport</keyword>
<feature type="compositionally biased region" description="Basic and acidic residues" evidence="7">
    <location>
        <begin position="547"/>
        <end position="579"/>
    </location>
</feature>
<dbReference type="Pfam" id="PF21638">
    <property type="entry name" value="SDA1_C"/>
    <property type="match status" value="1"/>
</dbReference>
<gene>
    <name evidence="11" type="ORF">X975_24093</name>
</gene>
<evidence type="ECO:0000256" key="6">
    <source>
        <dbReference type="RuleBase" id="RU365057"/>
    </source>
</evidence>
<name>A0A087URU4_STEMI</name>
<dbReference type="Proteomes" id="UP000054359">
    <property type="component" value="Unassembled WGS sequence"/>
</dbReference>
<comment type="similarity">
    <text evidence="1 6">Belongs to the SDA1 family.</text>
</comment>
<feature type="non-terminal residue" evidence="11">
    <location>
        <position position="732"/>
    </location>
</feature>
<feature type="domain" description="SDA1 C-terminal" evidence="10">
    <location>
        <begin position="686"/>
        <end position="730"/>
    </location>
</feature>
<evidence type="ECO:0000259" key="10">
    <source>
        <dbReference type="Pfam" id="PF21638"/>
    </source>
</evidence>
<reference evidence="11 12" key="1">
    <citation type="submission" date="2013-11" db="EMBL/GenBank/DDBJ databases">
        <title>Genome sequencing of Stegodyphus mimosarum.</title>
        <authorList>
            <person name="Bechsgaard J."/>
        </authorList>
    </citation>
    <scope>NUCLEOTIDE SEQUENCE [LARGE SCALE GENOMIC DNA]</scope>
</reference>
<evidence type="ECO:0000259" key="9">
    <source>
        <dbReference type="Pfam" id="PF08158"/>
    </source>
</evidence>
<keyword evidence="12" id="KW-1185">Reference proteome</keyword>
<evidence type="ECO:0000256" key="1">
    <source>
        <dbReference type="ARBA" id="ARBA00005783"/>
    </source>
</evidence>
<dbReference type="PANTHER" id="PTHR12730:SF0">
    <property type="entry name" value="PROTEIN SDA1 HOMOLOG"/>
    <property type="match status" value="1"/>
</dbReference>
<feature type="region of interest" description="Disordered" evidence="7">
    <location>
        <begin position="489"/>
        <end position="591"/>
    </location>
</feature>
<dbReference type="InterPro" id="IPR027312">
    <property type="entry name" value="Sda1"/>
</dbReference>
<sequence length="732" mass="85141">MKQRSGVKLSYNILQLQNLIKRDPPSYYDEFYQHYQHYKCVLETFKMNPHEYSKNLDDLVMFLAQVSSFYKEELEDYPQELIKILEEYYSVLDPSMRMCFCRALILMRNRGIIPPLDVITLFFKLLRCNDKILRKHLQVHITTDVKNLNAKHKNAKVNSVLQNFMFKMLSDSNSTAAKMSLDIMIELYCRNIWRDAKTVNAVATACFSKVNKILVAAHQFFLGVDKEDDEEKSDSSDSEDDTPTVREVMNANKVNKKSRRRMRILKRTKQVLKKSKKNKNKKEVFDFYAIHLLHDPQGMAEKLLKMLDGMNERYEIKLMVMNFISRLVGVHSLILLNFYPLLIRYLKPHQRDVTKILMFAAQAAHEQVPPDVMQPVLKTIANNFITERNSAEVITVGINAIREICIRCPFAIDRDLLQDLVQYKKYKNKNVMMAARSLIQLFRRINPNLLQRKYRNKPTEAIKELKPLEYGALDAKSYVPGAETLPLEPLIDDVTGGEVVDNDDDSEGSWIDVSHSEDELMDSDEEKEDQDSETEAKDEDISSTAVEKSDECKTDVNQDKNQTDVEESNNEKEKSENTESKTSQPKVDDKEKAIAISQSRILSQEEFKKLKVAQVAKEIQFAKGKKRKAENIDIADIQRRELVSLKDIEKLHKRPKPDKETRLATVREGREGREKFGKKKSKNPFSSKTQKEHNKNKAFMMIKHKVRAKVKRSFKDKQIALRNALLKRKRNK</sequence>
<dbReference type="AlphaFoldDB" id="A0A087URU4"/>
<dbReference type="OrthoDB" id="2196187at2759"/>
<feature type="domain" description="SDA1 N-terminal" evidence="9">
    <location>
        <begin position="62"/>
        <end position="427"/>
    </location>
</feature>
<proteinExistence type="inferred from homology"/>
<comment type="function">
    <text evidence="6">Required for 60S pre-ribosomal subunits export to the cytoplasm.</text>
</comment>
<evidence type="ECO:0000259" key="8">
    <source>
        <dbReference type="Pfam" id="PF05285"/>
    </source>
</evidence>
<evidence type="ECO:0000313" key="12">
    <source>
        <dbReference type="Proteomes" id="UP000054359"/>
    </source>
</evidence>
<evidence type="ECO:0000256" key="4">
    <source>
        <dbReference type="ARBA" id="ARBA00022927"/>
    </source>
</evidence>
<dbReference type="EMBL" id="KK121264">
    <property type="protein sequence ID" value="KFM80083.1"/>
    <property type="molecule type" value="Genomic_DNA"/>
</dbReference>